<comment type="caution">
    <text evidence="2">The sequence shown here is derived from an EMBL/GenBank/DDBJ whole genome shotgun (WGS) entry which is preliminary data.</text>
</comment>
<name>A0A9N9PGR6_9GLOM</name>
<accession>A0A9N9PGR6</accession>
<feature type="non-terminal residue" evidence="2">
    <location>
        <position position="48"/>
    </location>
</feature>
<evidence type="ECO:0000313" key="2">
    <source>
        <dbReference type="EMBL" id="CAG8824967.1"/>
    </source>
</evidence>
<proteinExistence type="predicted"/>
<reference evidence="2" key="1">
    <citation type="submission" date="2021-06" db="EMBL/GenBank/DDBJ databases">
        <authorList>
            <person name="Kallberg Y."/>
            <person name="Tangrot J."/>
            <person name="Rosling A."/>
        </authorList>
    </citation>
    <scope>NUCLEOTIDE SEQUENCE</scope>
    <source>
        <strain evidence="2">MA453B</strain>
    </source>
</reference>
<organism evidence="2 3">
    <name type="scientific">Dentiscutata erythropus</name>
    <dbReference type="NCBI Taxonomy" id="1348616"/>
    <lineage>
        <taxon>Eukaryota</taxon>
        <taxon>Fungi</taxon>
        <taxon>Fungi incertae sedis</taxon>
        <taxon>Mucoromycota</taxon>
        <taxon>Glomeromycotina</taxon>
        <taxon>Glomeromycetes</taxon>
        <taxon>Diversisporales</taxon>
        <taxon>Gigasporaceae</taxon>
        <taxon>Dentiscutata</taxon>
    </lineage>
</organism>
<dbReference type="Proteomes" id="UP000789405">
    <property type="component" value="Unassembled WGS sequence"/>
</dbReference>
<feature type="transmembrane region" description="Helical" evidence="1">
    <location>
        <begin position="12"/>
        <end position="30"/>
    </location>
</feature>
<keyword evidence="1" id="KW-0472">Membrane</keyword>
<keyword evidence="1" id="KW-0812">Transmembrane</keyword>
<keyword evidence="1" id="KW-1133">Transmembrane helix</keyword>
<sequence length="48" mass="5545">GLPVGTIVRLPIYHIKGIWNYLALTIIYLVERTDNPIIRSNLRDLDPQ</sequence>
<dbReference type="EMBL" id="CAJVPY010065694">
    <property type="protein sequence ID" value="CAG8824967.1"/>
    <property type="molecule type" value="Genomic_DNA"/>
</dbReference>
<feature type="non-terminal residue" evidence="2">
    <location>
        <position position="1"/>
    </location>
</feature>
<evidence type="ECO:0000256" key="1">
    <source>
        <dbReference type="SAM" id="Phobius"/>
    </source>
</evidence>
<gene>
    <name evidence="2" type="ORF">DERYTH_LOCUS27809</name>
</gene>
<protein>
    <submittedName>
        <fullName evidence="2">12106_t:CDS:1</fullName>
    </submittedName>
</protein>
<dbReference type="AlphaFoldDB" id="A0A9N9PGR6"/>
<keyword evidence="3" id="KW-1185">Reference proteome</keyword>
<evidence type="ECO:0000313" key="3">
    <source>
        <dbReference type="Proteomes" id="UP000789405"/>
    </source>
</evidence>